<dbReference type="Gene3D" id="2.60.200.20">
    <property type="match status" value="1"/>
</dbReference>
<dbReference type="SMART" id="SM00240">
    <property type="entry name" value="FHA"/>
    <property type="match status" value="1"/>
</dbReference>
<dbReference type="CDD" id="cd00060">
    <property type="entry name" value="FHA"/>
    <property type="match status" value="1"/>
</dbReference>
<reference evidence="4" key="1">
    <citation type="journal article" date="2013" name="Nature">
        <title>Pan genome of the phytoplankton Emiliania underpins its global distribution.</title>
        <authorList>
            <person name="Read B.A."/>
            <person name="Kegel J."/>
            <person name="Klute M.J."/>
            <person name="Kuo A."/>
            <person name="Lefebvre S.C."/>
            <person name="Maumus F."/>
            <person name="Mayer C."/>
            <person name="Miller J."/>
            <person name="Monier A."/>
            <person name="Salamov A."/>
            <person name="Young J."/>
            <person name="Aguilar M."/>
            <person name="Claverie J.M."/>
            <person name="Frickenhaus S."/>
            <person name="Gonzalez K."/>
            <person name="Herman E.K."/>
            <person name="Lin Y.C."/>
            <person name="Napier J."/>
            <person name="Ogata H."/>
            <person name="Sarno A.F."/>
            <person name="Shmutz J."/>
            <person name="Schroeder D."/>
            <person name="de Vargas C."/>
            <person name="Verret F."/>
            <person name="von Dassow P."/>
            <person name="Valentin K."/>
            <person name="Van de Peer Y."/>
            <person name="Wheeler G."/>
            <person name="Dacks J.B."/>
            <person name="Delwiche C.F."/>
            <person name="Dyhrman S.T."/>
            <person name="Glockner G."/>
            <person name="John U."/>
            <person name="Richards T."/>
            <person name="Worden A.Z."/>
            <person name="Zhang X."/>
            <person name="Grigoriev I.V."/>
            <person name="Allen A.E."/>
            <person name="Bidle K."/>
            <person name="Borodovsky M."/>
            <person name="Bowler C."/>
            <person name="Brownlee C."/>
            <person name="Cock J.M."/>
            <person name="Elias M."/>
            <person name="Gladyshev V.N."/>
            <person name="Groth M."/>
            <person name="Guda C."/>
            <person name="Hadaegh A."/>
            <person name="Iglesias-Rodriguez M.D."/>
            <person name="Jenkins J."/>
            <person name="Jones B.M."/>
            <person name="Lawson T."/>
            <person name="Leese F."/>
            <person name="Lindquist E."/>
            <person name="Lobanov A."/>
            <person name="Lomsadze A."/>
            <person name="Malik S.B."/>
            <person name="Marsh M.E."/>
            <person name="Mackinder L."/>
            <person name="Mock T."/>
            <person name="Mueller-Roeber B."/>
            <person name="Pagarete A."/>
            <person name="Parker M."/>
            <person name="Probert I."/>
            <person name="Quesneville H."/>
            <person name="Raines C."/>
            <person name="Rensing S.A."/>
            <person name="Riano-Pachon D.M."/>
            <person name="Richier S."/>
            <person name="Rokitta S."/>
            <person name="Shiraiwa Y."/>
            <person name="Soanes D.M."/>
            <person name="van der Giezen M."/>
            <person name="Wahlund T.M."/>
            <person name="Williams B."/>
            <person name="Wilson W."/>
            <person name="Wolfe G."/>
            <person name="Wurch L.L."/>
        </authorList>
    </citation>
    <scope>NUCLEOTIDE SEQUENCE</scope>
</reference>
<reference evidence="3" key="2">
    <citation type="submission" date="2024-10" db="UniProtKB">
        <authorList>
            <consortium name="EnsemblProtists"/>
        </authorList>
    </citation>
    <scope>IDENTIFICATION</scope>
</reference>
<dbReference type="EnsemblProtists" id="EOD41499">
    <property type="protein sequence ID" value="EOD41499"/>
    <property type="gene ID" value="EMIHUDRAFT_447376"/>
</dbReference>
<dbReference type="GeneID" id="17286769"/>
<dbReference type="KEGG" id="ehx:EMIHUDRAFT_447376"/>
<accession>A0A0D3L0G4</accession>
<feature type="compositionally biased region" description="Low complexity" evidence="1">
    <location>
        <begin position="753"/>
        <end position="773"/>
    </location>
</feature>
<dbReference type="SUPFAM" id="SSF49879">
    <property type="entry name" value="SMAD/FHA domain"/>
    <property type="match status" value="1"/>
</dbReference>
<feature type="region of interest" description="Disordered" evidence="1">
    <location>
        <begin position="528"/>
        <end position="560"/>
    </location>
</feature>
<dbReference type="InterPro" id="IPR000253">
    <property type="entry name" value="FHA_dom"/>
</dbReference>
<feature type="compositionally biased region" description="Basic and acidic residues" evidence="1">
    <location>
        <begin position="1"/>
        <end position="18"/>
    </location>
</feature>
<dbReference type="AlphaFoldDB" id="A0A0D3L0G4"/>
<dbReference type="Proteomes" id="UP000013827">
    <property type="component" value="Unassembled WGS sequence"/>
</dbReference>
<feature type="compositionally biased region" description="Acidic residues" evidence="1">
    <location>
        <begin position="528"/>
        <end position="539"/>
    </location>
</feature>
<dbReference type="Pfam" id="PF00498">
    <property type="entry name" value="FHA"/>
    <property type="match status" value="1"/>
</dbReference>
<name>A0A0D3L0G4_EMIH1</name>
<feature type="domain" description="FHA" evidence="2">
    <location>
        <begin position="53"/>
        <end position="103"/>
    </location>
</feature>
<feature type="compositionally biased region" description="Pro residues" evidence="1">
    <location>
        <begin position="743"/>
        <end position="752"/>
    </location>
</feature>
<keyword evidence="4" id="KW-1185">Reference proteome</keyword>
<feature type="region of interest" description="Disordered" evidence="1">
    <location>
        <begin position="407"/>
        <end position="439"/>
    </location>
</feature>
<dbReference type="RefSeq" id="XP_005793928.1">
    <property type="nucleotide sequence ID" value="XM_005793871.1"/>
</dbReference>
<evidence type="ECO:0000313" key="4">
    <source>
        <dbReference type="Proteomes" id="UP000013827"/>
    </source>
</evidence>
<evidence type="ECO:0000313" key="3">
    <source>
        <dbReference type="EnsemblProtists" id="EOD41499"/>
    </source>
</evidence>
<dbReference type="InterPro" id="IPR008984">
    <property type="entry name" value="SMAD_FHA_dom_sf"/>
</dbReference>
<dbReference type="PaxDb" id="2903-EOD41499"/>
<organism evidence="3 4">
    <name type="scientific">Emiliania huxleyi (strain CCMP1516)</name>
    <dbReference type="NCBI Taxonomy" id="280463"/>
    <lineage>
        <taxon>Eukaryota</taxon>
        <taxon>Haptista</taxon>
        <taxon>Haptophyta</taxon>
        <taxon>Prymnesiophyceae</taxon>
        <taxon>Isochrysidales</taxon>
        <taxon>Noelaerhabdaceae</taxon>
        <taxon>Emiliania</taxon>
    </lineage>
</organism>
<evidence type="ECO:0000256" key="1">
    <source>
        <dbReference type="SAM" id="MobiDB-lite"/>
    </source>
</evidence>
<evidence type="ECO:0000259" key="2">
    <source>
        <dbReference type="PROSITE" id="PS50006"/>
    </source>
</evidence>
<proteinExistence type="predicted"/>
<dbReference type="HOGENOM" id="CLU_325613_0_0_1"/>
<feature type="compositionally biased region" description="Pro residues" evidence="1">
    <location>
        <begin position="416"/>
        <end position="439"/>
    </location>
</feature>
<feature type="region of interest" description="Disordered" evidence="1">
    <location>
        <begin position="711"/>
        <end position="775"/>
    </location>
</feature>
<dbReference type="PROSITE" id="PS50006">
    <property type="entry name" value="FHA_DOMAIN"/>
    <property type="match status" value="1"/>
</dbReference>
<protein>
    <recommendedName>
        <fullName evidence="2">FHA domain-containing protein</fullName>
    </recommendedName>
</protein>
<sequence length="886" mass="90256">MVERAMGERAPRDEDRGSRVRSGGSSSAPSPGILLAISGPYAERNFQIPAAGGLIGRSRKCTLSLLHDCEVSHNHALLEVVRGHLCIRDVGSTFGTYLNDKRLSEPKRASEAHKLKPCDCIKVGQTCLRWRPAQVLRSSFDVSVPREPMPLTEVGSTVRARASAGPAAPGPTQLNFVARLLSSEGRAAGPDSLSRMLLALKTFEAQHVDAAALSRAACGASLEEASALLPDAVTPTLDCYDAREEGEAALPAGLDCACLCASLQGEACTLAVWVMDERAPAEAALRALRRRARLCGSGVAPLQHVWLQAVSEDAAAWLDDAGVSGCGEWLLCAHLSADLEPAEGAQRRGGEALRACRLSLVRGLASLHAAGLSCGGALSLADVSFPLRQHTPHPAASAATLFHGPLRPSAAAPAAGEPPSPTPRYPNPPSPTPRYPNPPAAGEPACAALLCLRAAPAAEGGFAADVAALAPVLASLGSGEGGGAGGDEGIAALCGAMAHAQPLCRPAAAALACHPYFTEGAATALGDAAEEASDNDSDSDSTSSRHSAPPPPPDPTSAQAAAVWAAAWAARLEAAEALPPLVVRLSAADAAFAEQAACGASGGLAPAAGGAGRGAAWSSAGHGVHDGVEEVSWEEEAAGGLVERLLALPEQLAAGLPSPALRLAAFRPLVFVAESRRGGTPRRALSLGALLAAFWRLALHERASVAGDVASGDAVPADSGAARGLPPLLQLPPPREPLEPVAWQPPPTPLPPVDVVDPPSDAASDAASEAASEAARRSEAAQARLGALLLLSLAHGVPLPPWLATPPVCRSLLGRGSTVGLSDAAAARPQLATRFALVLASIGDETDWPDSEAPPPPPPAARLRLLQEPADAVSSVSSAFGALQLD</sequence>
<feature type="region of interest" description="Disordered" evidence="1">
    <location>
        <begin position="1"/>
        <end position="28"/>
    </location>
</feature>